<name>A0ACB9L0W7_9MYRT</name>
<accession>A0ACB9L0W7</accession>
<evidence type="ECO:0000313" key="1">
    <source>
        <dbReference type="EMBL" id="KAI4303302.1"/>
    </source>
</evidence>
<gene>
    <name evidence="1" type="ORF">MLD38_038949</name>
</gene>
<dbReference type="EMBL" id="CM042891">
    <property type="protein sequence ID" value="KAI4303302.1"/>
    <property type="molecule type" value="Genomic_DNA"/>
</dbReference>
<comment type="caution">
    <text evidence="1">The sequence shown here is derived from an EMBL/GenBank/DDBJ whole genome shotgun (WGS) entry which is preliminary data.</text>
</comment>
<proteinExistence type="predicted"/>
<sequence>MMIPRWKQTAPVDEIIITCEDDANLGVEEDNSVAEMKSLENQGIPLKMELLPDDTSVKDESVVLVQPADLFGIPLTSDIREDDGHFECEDKQSPSIVALHSDIKNTDALNEIEGDWKRPVGEEGASQSCHEQHDTKCMSFEDQASGTGPSAAKPNNNPLPSESSKLDLADKTDQLNQLILLAPSAPGENIAVEQLGQSNQINWTVVVDQSSFSAQLQSAFHPQPCLLPQPDSHSVQRSSPFLSMDEYLSCSSSSQPLPAFAGSQCLQSIFGLQDSSATFAEPLGHISTLPFAAFAIVLTILVRLVSGIMLGMSSATETLRGQAFGARQYHMMCIYLQRSWIVSCGITTILIPLFVFATPVFRTTMQMYLQAQSRNSIIIWFSSGALLLHVVLSWLFVVLASCVLKPMAGHQAFRIIRHYDLLGAVV</sequence>
<protein>
    <submittedName>
        <fullName evidence="1">Uncharacterized protein</fullName>
    </submittedName>
</protein>
<reference evidence="2" key="1">
    <citation type="journal article" date="2023" name="Front. Plant Sci.">
        <title>Chromosomal-level genome assembly of Melastoma candidum provides insights into trichome evolution.</title>
        <authorList>
            <person name="Zhong Y."/>
            <person name="Wu W."/>
            <person name="Sun C."/>
            <person name="Zou P."/>
            <person name="Liu Y."/>
            <person name="Dai S."/>
            <person name="Zhou R."/>
        </authorList>
    </citation>
    <scope>NUCLEOTIDE SEQUENCE [LARGE SCALE GENOMIC DNA]</scope>
</reference>
<organism evidence="1 2">
    <name type="scientific">Melastoma candidum</name>
    <dbReference type="NCBI Taxonomy" id="119954"/>
    <lineage>
        <taxon>Eukaryota</taxon>
        <taxon>Viridiplantae</taxon>
        <taxon>Streptophyta</taxon>
        <taxon>Embryophyta</taxon>
        <taxon>Tracheophyta</taxon>
        <taxon>Spermatophyta</taxon>
        <taxon>Magnoliopsida</taxon>
        <taxon>eudicotyledons</taxon>
        <taxon>Gunneridae</taxon>
        <taxon>Pentapetalae</taxon>
        <taxon>rosids</taxon>
        <taxon>malvids</taxon>
        <taxon>Myrtales</taxon>
        <taxon>Melastomataceae</taxon>
        <taxon>Melastomatoideae</taxon>
        <taxon>Melastomateae</taxon>
        <taxon>Melastoma</taxon>
    </lineage>
</organism>
<evidence type="ECO:0000313" key="2">
    <source>
        <dbReference type="Proteomes" id="UP001057402"/>
    </source>
</evidence>
<dbReference type="Proteomes" id="UP001057402">
    <property type="component" value="Chromosome 12"/>
</dbReference>
<keyword evidence="2" id="KW-1185">Reference proteome</keyword>